<reference evidence="6 7" key="1">
    <citation type="submission" date="2018-01" db="EMBL/GenBank/DDBJ databases">
        <authorList>
            <person name="Paulsen S."/>
            <person name="Gram L.K."/>
        </authorList>
    </citation>
    <scope>NUCLEOTIDE SEQUENCE [LARGE SCALE GENOMIC DNA]</scope>
    <source>
        <strain evidence="4 7">S3790</strain>
        <strain evidence="5 6">S3895</strain>
    </source>
</reference>
<dbReference type="Gene3D" id="3.40.50.2300">
    <property type="match status" value="1"/>
</dbReference>
<dbReference type="OrthoDB" id="9802066at2"/>
<dbReference type="PANTHER" id="PTHR44591:SF19">
    <property type="entry name" value="TWO-COMPONENT RESPONSE REGULATOR-RELATED"/>
    <property type="match status" value="1"/>
</dbReference>
<evidence type="ECO:0000313" key="7">
    <source>
        <dbReference type="Proteomes" id="UP000307217"/>
    </source>
</evidence>
<dbReference type="GO" id="GO:0000160">
    <property type="term" value="P:phosphorelay signal transduction system"/>
    <property type="evidence" value="ECO:0007669"/>
    <property type="project" value="InterPro"/>
</dbReference>
<reference evidence="7" key="2">
    <citation type="submission" date="2019-06" db="EMBL/GenBank/DDBJ databases">
        <title>Co-occurence of chitin degradation, pigmentation and bioactivity in marine Pseudoalteromonas.</title>
        <authorList>
            <person name="Sonnenschein E.C."/>
            <person name="Bech P.K."/>
        </authorList>
    </citation>
    <scope>NUCLEOTIDE SEQUENCE [LARGE SCALE GENOMIC DNA]</scope>
    <source>
        <strain evidence="7">S3790</strain>
        <strain evidence="5">S3895</strain>
    </source>
</reference>
<feature type="modified residue" description="4-aspartylphosphate" evidence="2">
    <location>
        <position position="51"/>
    </location>
</feature>
<dbReference type="RefSeq" id="WP_138591304.1">
    <property type="nucleotide sequence ID" value="NZ_PNBW01000089.1"/>
</dbReference>
<dbReference type="Proteomes" id="UP000307164">
    <property type="component" value="Unassembled WGS sequence"/>
</dbReference>
<dbReference type="SUPFAM" id="SSF52172">
    <property type="entry name" value="CheY-like"/>
    <property type="match status" value="1"/>
</dbReference>
<dbReference type="EMBL" id="PNBX01000028">
    <property type="protein sequence ID" value="TMO68917.1"/>
    <property type="molecule type" value="Genomic_DNA"/>
</dbReference>
<dbReference type="Proteomes" id="UP000307217">
    <property type="component" value="Unassembled WGS sequence"/>
</dbReference>
<dbReference type="PROSITE" id="PS50110">
    <property type="entry name" value="RESPONSE_REGULATORY"/>
    <property type="match status" value="1"/>
</dbReference>
<evidence type="ECO:0000256" key="2">
    <source>
        <dbReference type="PROSITE-ProRule" id="PRU00169"/>
    </source>
</evidence>
<feature type="domain" description="Response regulatory" evidence="3">
    <location>
        <begin position="3"/>
        <end position="117"/>
    </location>
</feature>
<name>A0A5S3VBS2_9GAMM</name>
<evidence type="ECO:0000313" key="5">
    <source>
        <dbReference type="EMBL" id="TMO71941.1"/>
    </source>
</evidence>
<keyword evidence="6" id="KW-1185">Reference proteome</keyword>
<protein>
    <submittedName>
        <fullName evidence="4">Response regulator</fullName>
    </submittedName>
</protein>
<gene>
    <name evidence="4" type="ORF">CWC19_07565</name>
    <name evidence="5" type="ORF">CWC20_16215</name>
</gene>
<dbReference type="InterPro" id="IPR011006">
    <property type="entry name" value="CheY-like_superfamily"/>
</dbReference>
<dbReference type="AlphaFoldDB" id="A0A5S3VBS2"/>
<keyword evidence="1 2" id="KW-0597">Phosphoprotein</keyword>
<comment type="caution">
    <text evidence="4">The sequence shown here is derived from an EMBL/GenBank/DDBJ whole genome shotgun (WGS) entry which is preliminary data.</text>
</comment>
<evidence type="ECO:0000259" key="3">
    <source>
        <dbReference type="PROSITE" id="PS50110"/>
    </source>
</evidence>
<sequence length="135" mass="15312">MHSIMIIDDEEAVLRALGRLFNREYQVEQHNDPLTAVSSMEQKSFDLVISDIRLPNMDGFAVLKHFQSLQPDAGRILVSGYADIEDCQKAVTDGLAHMIVSKPWNNFELKSIVKLVLENSELKKNNRELLAKSKT</sequence>
<dbReference type="SMART" id="SM00448">
    <property type="entry name" value="REC"/>
    <property type="match status" value="1"/>
</dbReference>
<proteinExistence type="predicted"/>
<dbReference type="PANTHER" id="PTHR44591">
    <property type="entry name" value="STRESS RESPONSE REGULATOR PROTEIN 1"/>
    <property type="match status" value="1"/>
</dbReference>
<evidence type="ECO:0000313" key="4">
    <source>
        <dbReference type="EMBL" id="TMO68917.1"/>
    </source>
</evidence>
<accession>A0A5S3VBS2</accession>
<dbReference type="InterPro" id="IPR050595">
    <property type="entry name" value="Bact_response_regulator"/>
</dbReference>
<dbReference type="EMBL" id="PNBW01000089">
    <property type="protein sequence ID" value="TMO71941.1"/>
    <property type="molecule type" value="Genomic_DNA"/>
</dbReference>
<reference evidence="4" key="3">
    <citation type="submission" date="2019-09" db="EMBL/GenBank/DDBJ databases">
        <title>Co-occurence of chitin degradation, pigmentation and bioactivity in marine Pseudoalteromonas.</title>
        <authorList>
            <person name="Sonnenschein E.C."/>
            <person name="Bech P.K."/>
        </authorList>
    </citation>
    <scope>NUCLEOTIDE SEQUENCE</scope>
    <source>
        <strain evidence="4">S3790</strain>
        <strain evidence="6">S3895</strain>
    </source>
</reference>
<organism evidence="4 7">
    <name type="scientific">Pseudoalteromonas aurantia</name>
    <dbReference type="NCBI Taxonomy" id="43654"/>
    <lineage>
        <taxon>Bacteria</taxon>
        <taxon>Pseudomonadati</taxon>
        <taxon>Pseudomonadota</taxon>
        <taxon>Gammaproteobacteria</taxon>
        <taxon>Alteromonadales</taxon>
        <taxon>Pseudoalteromonadaceae</taxon>
        <taxon>Pseudoalteromonas</taxon>
    </lineage>
</organism>
<dbReference type="Pfam" id="PF00072">
    <property type="entry name" value="Response_reg"/>
    <property type="match status" value="1"/>
</dbReference>
<evidence type="ECO:0000313" key="6">
    <source>
        <dbReference type="Proteomes" id="UP000307164"/>
    </source>
</evidence>
<evidence type="ECO:0000256" key="1">
    <source>
        <dbReference type="ARBA" id="ARBA00022553"/>
    </source>
</evidence>
<dbReference type="InterPro" id="IPR001789">
    <property type="entry name" value="Sig_transdc_resp-reg_receiver"/>
</dbReference>